<dbReference type="InterPro" id="IPR029058">
    <property type="entry name" value="AB_hydrolase_fold"/>
</dbReference>
<name>A0ABQ9N7K8_HEVBR</name>
<dbReference type="PANTHER" id="PTHR31934:SF6">
    <property type="entry name" value="ALPHA_BETA-HYDROLASES SUPERFAMILY PROTEIN"/>
    <property type="match status" value="1"/>
</dbReference>
<dbReference type="SUPFAM" id="SSF53474">
    <property type="entry name" value="alpha/beta-Hydrolases"/>
    <property type="match status" value="1"/>
</dbReference>
<protein>
    <recommendedName>
        <fullName evidence="3">Fungal lipase-like domain-containing protein</fullName>
    </recommendedName>
</protein>
<dbReference type="EMBL" id="JARPOI010000002">
    <property type="protein sequence ID" value="KAJ9188509.1"/>
    <property type="molecule type" value="Genomic_DNA"/>
</dbReference>
<dbReference type="Gene3D" id="3.40.50.1820">
    <property type="entry name" value="alpha/beta hydrolase"/>
    <property type="match status" value="1"/>
</dbReference>
<gene>
    <name evidence="1" type="ORF">P3X46_003862</name>
</gene>
<dbReference type="Proteomes" id="UP001174677">
    <property type="component" value="Chromosome 2"/>
</dbReference>
<evidence type="ECO:0000313" key="2">
    <source>
        <dbReference type="Proteomes" id="UP001174677"/>
    </source>
</evidence>
<organism evidence="1 2">
    <name type="scientific">Hevea brasiliensis</name>
    <name type="common">Para rubber tree</name>
    <name type="synonym">Siphonia brasiliensis</name>
    <dbReference type="NCBI Taxonomy" id="3981"/>
    <lineage>
        <taxon>Eukaryota</taxon>
        <taxon>Viridiplantae</taxon>
        <taxon>Streptophyta</taxon>
        <taxon>Embryophyta</taxon>
        <taxon>Tracheophyta</taxon>
        <taxon>Spermatophyta</taxon>
        <taxon>Magnoliopsida</taxon>
        <taxon>eudicotyledons</taxon>
        <taxon>Gunneridae</taxon>
        <taxon>Pentapetalae</taxon>
        <taxon>rosids</taxon>
        <taxon>fabids</taxon>
        <taxon>Malpighiales</taxon>
        <taxon>Euphorbiaceae</taxon>
        <taxon>Crotonoideae</taxon>
        <taxon>Micrandreae</taxon>
        <taxon>Hevea</taxon>
    </lineage>
</organism>
<dbReference type="PANTHER" id="PTHR31934">
    <property type="entry name" value="ALPHA/BETA-HYDROLASES SUPERFAMILY PROTEIN"/>
    <property type="match status" value="1"/>
</dbReference>
<accession>A0ABQ9N7K8</accession>
<comment type="caution">
    <text evidence="1">The sequence shown here is derived from an EMBL/GenBank/DDBJ whole genome shotgun (WGS) entry which is preliminary data.</text>
</comment>
<reference evidence="1" key="1">
    <citation type="journal article" date="2023" name="Plant Biotechnol. J.">
        <title>Chromosome-level wild Hevea brasiliensis genome provides new tools for genomic-assisted breeding and valuable loci to elevate rubber yield.</title>
        <authorList>
            <person name="Cheng H."/>
            <person name="Song X."/>
            <person name="Hu Y."/>
            <person name="Wu T."/>
            <person name="Yang Q."/>
            <person name="An Z."/>
            <person name="Feng S."/>
            <person name="Deng Z."/>
            <person name="Wu W."/>
            <person name="Zeng X."/>
            <person name="Tu M."/>
            <person name="Wang X."/>
            <person name="Huang H."/>
        </authorList>
    </citation>
    <scope>NUCLEOTIDE SEQUENCE</scope>
    <source>
        <strain evidence="1">MT/VB/25A 57/8</strain>
    </source>
</reference>
<evidence type="ECO:0008006" key="3">
    <source>
        <dbReference type="Google" id="ProtNLM"/>
    </source>
</evidence>
<sequence>MNHDLGNDVFIPQLFTAVPALNGAASFLTCSNNFITSCFSDYSCKLVLLDLMLLLIERARRTVHGSADDIGWMQRASRMPSVEDGTERFMEILDNIGHCLHNLSNSMVYLLVPGLFSNHGPLYFVNTKVSFYKMGLACFRGEKCQRDKRVYRGNLLWFKTSNEHVMLLGHSKGGIDAAAALSLCCSDLKDKVAGLVLAQSPYGVPGSILVRPKRKLDHAWMVSSSLNDDPSEADASRVC</sequence>
<keyword evidence="2" id="KW-1185">Reference proteome</keyword>
<evidence type="ECO:0000313" key="1">
    <source>
        <dbReference type="EMBL" id="KAJ9188509.1"/>
    </source>
</evidence>
<proteinExistence type="predicted"/>